<dbReference type="AlphaFoldDB" id="A0A8J4AL65"/>
<dbReference type="SUPFAM" id="SSF53335">
    <property type="entry name" value="S-adenosyl-L-methionine-dependent methyltransferases"/>
    <property type="match status" value="1"/>
</dbReference>
<dbReference type="RefSeq" id="WP_207129384.1">
    <property type="nucleotide sequence ID" value="NZ_BOPO01000150.1"/>
</dbReference>
<sequence>MSAHFAELDWQQTPIGAVSLRRRIEPMLRVEIHEVKLDDEYLMSSLFTEAEIALADRALAAVAGDQLDVVVGGLGLGYTARAALREARVRSLRVIELLEPVLDWHRRGLLPGAAELTENARCELVHGDFFSMAASRDGFDPAEPGRRFHAILLDIDHSPDHLLDPANASFYSPAGLARLADHLHPGGVFALWSNDPPAQTVTAMLGGVFATATAHVVSFPNPLQGGESSNTIYLATR</sequence>
<keyword evidence="3" id="KW-1185">Reference proteome</keyword>
<evidence type="ECO:0008006" key="4">
    <source>
        <dbReference type="Google" id="ProtNLM"/>
    </source>
</evidence>
<organism evidence="2 3">
    <name type="scientific">Actinocatenispora comari</name>
    <dbReference type="NCBI Taxonomy" id="2807577"/>
    <lineage>
        <taxon>Bacteria</taxon>
        <taxon>Bacillati</taxon>
        <taxon>Actinomycetota</taxon>
        <taxon>Actinomycetes</taxon>
        <taxon>Micromonosporales</taxon>
        <taxon>Micromonosporaceae</taxon>
        <taxon>Actinocatenispora</taxon>
    </lineage>
</organism>
<dbReference type="EMBL" id="BOPO01000150">
    <property type="protein sequence ID" value="GIL31827.1"/>
    <property type="molecule type" value="Genomic_DNA"/>
</dbReference>
<evidence type="ECO:0000313" key="2">
    <source>
        <dbReference type="EMBL" id="GIL31827.1"/>
    </source>
</evidence>
<dbReference type="GO" id="GO:0006596">
    <property type="term" value="P:polyamine biosynthetic process"/>
    <property type="evidence" value="ECO:0007669"/>
    <property type="project" value="UniProtKB-KW"/>
</dbReference>
<proteinExistence type="predicted"/>
<dbReference type="Proteomes" id="UP000614996">
    <property type="component" value="Unassembled WGS sequence"/>
</dbReference>
<comment type="caution">
    <text evidence="2">The sequence shown here is derived from an EMBL/GenBank/DDBJ whole genome shotgun (WGS) entry which is preliminary data.</text>
</comment>
<reference evidence="3" key="1">
    <citation type="journal article" date="2021" name="Int. J. Syst. Evol. Microbiol.">
        <title>Actinocatenispora comari sp. nov., an endophytic actinomycete isolated from aerial parts of Comarum salesowianum.</title>
        <authorList>
            <person name="Oyunbileg N."/>
            <person name="Iizaka Y."/>
            <person name="Hamada M."/>
            <person name="Davaapurev B.O."/>
            <person name="Fukumoto A."/>
            <person name="Tsetseg B."/>
            <person name="Kato F."/>
            <person name="Tamura T."/>
            <person name="Batkhuu J."/>
            <person name="Anzai Y."/>
        </authorList>
    </citation>
    <scope>NUCLEOTIDE SEQUENCE [LARGE SCALE GENOMIC DNA]</scope>
    <source>
        <strain evidence="3">NUM-2625</strain>
    </source>
</reference>
<name>A0A8J4AL65_9ACTN</name>
<keyword evidence="1" id="KW-0620">Polyamine biosynthesis</keyword>
<evidence type="ECO:0000313" key="3">
    <source>
        <dbReference type="Proteomes" id="UP000614996"/>
    </source>
</evidence>
<dbReference type="InterPro" id="IPR029063">
    <property type="entry name" value="SAM-dependent_MTases_sf"/>
</dbReference>
<evidence type="ECO:0000256" key="1">
    <source>
        <dbReference type="ARBA" id="ARBA00023115"/>
    </source>
</evidence>
<dbReference type="PANTHER" id="PTHR43317:SF3">
    <property type="entry name" value="BLR2883 PROTEIN"/>
    <property type="match status" value="1"/>
</dbReference>
<dbReference type="PANTHER" id="PTHR43317">
    <property type="entry name" value="THERMOSPERMINE SYNTHASE ACAULIS5"/>
    <property type="match status" value="1"/>
</dbReference>
<dbReference type="Gene3D" id="3.40.50.150">
    <property type="entry name" value="Vaccinia Virus protein VP39"/>
    <property type="match status" value="1"/>
</dbReference>
<protein>
    <recommendedName>
        <fullName evidence="4">Spermidine synthase</fullName>
    </recommendedName>
</protein>
<accession>A0A8J4AL65</accession>
<gene>
    <name evidence="2" type="ORF">NUM_70810</name>
</gene>